<dbReference type="AlphaFoldDB" id="H6N8R7"/>
<organism evidence="2 3">
    <name type="scientific">Paenibacillus mucilaginosus 3016</name>
    <dbReference type="NCBI Taxonomy" id="1116391"/>
    <lineage>
        <taxon>Bacteria</taxon>
        <taxon>Bacillati</taxon>
        <taxon>Bacillota</taxon>
        <taxon>Bacilli</taxon>
        <taxon>Bacillales</taxon>
        <taxon>Paenibacillaceae</taxon>
        <taxon>Paenibacillus</taxon>
    </lineage>
</organism>
<protein>
    <submittedName>
        <fullName evidence="2">Uncharacterized protein</fullName>
    </submittedName>
</protein>
<dbReference type="Proteomes" id="UP000007523">
    <property type="component" value="Chromosome"/>
</dbReference>
<sequence length="81" mass="8904">MSGDWFYGCIFPLYALLGVPSGGRIRMSVRIALPGMFLDIFSLAFHSYVFPSLPPEGIPLLAGWLLWAYGLILATGRLPKS</sequence>
<evidence type="ECO:0000256" key="1">
    <source>
        <dbReference type="SAM" id="Phobius"/>
    </source>
</evidence>
<evidence type="ECO:0000313" key="2">
    <source>
        <dbReference type="EMBL" id="AFC27191.1"/>
    </source>
</evidence>
<feature type="transmembrane region" description="Helical" evidence="1">
    <location>
        <begin position="57"/>
        <end position="76"/>
    </location>
</feature>
<keyword evidence="3" id="KW-1185">Reference proteome</keyword>
<keyword evidence="1" id="KW-1133">Transmembrane helix</keyword>
<dbReference type="InterPro" id="IPR020509">
    <property type="entry name" value="Uncharacterised_YnzE"/>
</dbReference>
<reference evidence="2 3" key="1">
    <citation type="journal article" date="2012" name="J. Bacteriol.">
        <title>Complete Genome Sequence of Paenibacillus mucilaginosus 3016, a Bacterium Functional as Microbial Fertilizer.</title>
        <authorList>
            <person name="Ma M."/>
            <person name="Wang Z."/>
            <person name="Li L."/>
            <person name="Jiang X."/>
            <person name="Guan D."/>
            <person name="Cao F."/>
            <person name="Chen H."/>
            <person name="Wang X."/>
            <person name="Shen D."/>
            <person name="Du B."/>
            <person name="Li J."/>
        </authorList>
    </citation>
    <scope>NUCLEOTIDE SEQUENCE [LARGE SCALE GENOMIC DNA]</scope>
    <source>
        <strain evidence="2 3">3016</strain>
    </source>
</reference>
<dbReference type="EMBL" id="CP003235">
    <property type="protein sequence ID" value="AFC27191.1"/>
    <property type="molecule type" value="Genomic_DNA"/>
</dbReference>
<name>H6N8R7_9BACL</name>
<keyword evidence="1" id="KW-0472">Membrane</keyword>
<proteinExistence type="predicted"/>
<feature type="transmembrane region" description="Helical" evidence="1">
    <location>
        <begin position="31"/>
        <end position="51"/>
    </location>
</feature>
<gene>
    <name evidence="2" type="ORF">PM3016_210</name>
</gene>
<dbReference type="HOGENOM" id="CLU_2570568_0_0_9"/>
<keyword evidence="1" id="KW-0812">Transmembrane</keyword>
<evidence type="ECO:0000313" key="3">
    <source>
        <dbReference type="Proteomes" id="UP000007523"/>
    </source>
</evidence>
<accession>H6N8R7</accession>
<dbReference type="KEGG" id="pmq:PM3016_210"/>
<dbReference type="Pfam" id="PF17329">
    <property type="entry name" value="DUF5367"/>
    <property type="match status" value="1"/>
</dbReference>